<dbReference type="AlphaFoldDB" id="A0A2J8DU34"/>
<dbReference type="GO" id="GO:0003712">
    <property type="term" value="F:transcription coregulator activity"/>
    <property type="evidence" value="ECO:0007669"/>
    <property type="project" value="TreeGrafter"/>
</dbReference>
<feature type="region of interest" description="Disordered" evidence="9">
    <location>
        <begin position="104"/>
        <end position="169"/>
    </location>
</feature>
<reference evidence="10 12" key="1">
    <citation type="submission" date="2017-12" db="EMBL/GenBank/DDBJ databases">
        <title>Comparative genomics yields insights into virulence evolution of Verticillium dahliae.</title>
        <authorList>
            <person name="Fan R."/>
            <person name="Armitage A.D."/>
            <person name="Cascant-Lopez E."/>
            <person name="Sobczyk M."/>
            <person name="Cockerton H.M."/>
            <person name="Harrison R.J."/>
        </authorList>
    </citation>
    <scope>NUCLEOTIDE SEQUENCE [LARGE SCALE GENOMIC DNA]</scope>
    <source>
        <strain evidence="10 12">12008</strain>
    </source>
</reference>
<dbReference type="PANTHER" id="PTHR28246:SF1">
    <property type="entry name" value="G1-SPECIFIC TRANSCRIPTIONAL REPRESSOR WHI5-RELATED"/>
    <property type="match status" value="1"/>
</dbReference>
<feature type="region of interest" description="Disordered" evidence="9">
    <location>
        <begin position="435"/>
        <end position="574"/>
    </location>
</feature>
<feature type="region of interest" description="Disordered" evidence="9">
    <location>
        <begin position="263"/>
        <end position="282"/>
    </location>
</feature>
<dbReference type="PANTHER" id="PTHR28246">
    <property type="entry name" value="G1-SPECIFIC TRANSCRIPTIONAL REPRESSOR WHI5-RELATED"/>
    <property type="match status" value="1"/>
</dbReference>
<evidence type="ECO:0000256" key="3">
    <source>
        <dbReference type="ARBA" id="ARBA00006922"/>
    </source>
</evidence>
<evidence type="ECO:0000256" key="8">
    <source>
        <dbReference type="ARBA" id="ARBA00023242"/>
    </source>
</evidence>
<keyword evidence="7" id="KW-0804">Transcription</keyword>
<dbReference type="GO" id="GO:0000082">
    <property type="term" value="P:G1/S transition of mitotic cell cycle"/>
    <property type="evidence" value="ECO:0007669"/>
    <property type="project" value="InterPro"/>
</dbReference>
<keyword evidence="5" id="KW-0678">Repressor</keyword>
<feature type="region of interest" description="Disordered" evidence="9">
    <location>
        <begin position="188"/>
        <end position="220"/>
    </location>
</feature>
<keyword evidence="6" id="KW-0805">Transcription regulation</keyword>
<dbReference type="EMBL" id="RSDZ01000040">
    <property type="protein sequence ID" value="RXG47090.1"/>
    <property type="molecule type" value="Genomic_DNA"/>
</dbReference>
<keyword evidence="8" id="KW-0539">Nucleus</keyword>
<dbReference type="InterPro" id="IPR013734">
    <property type="entry name" value="TF_Nrm1/Whi5"/>
</dbReference>
<dbReference type="EMBL" id="MPSH01000017">
    <property type="protein sequence ID" value="PNH31142.1"/>
    <property type="molecule type" value="Genomic_DNA"/>
</dbReference>
<evidence type="ECO:0000256" key="5">
    <source>
        <dbReference type="ARBA" id="ARBA00022491"/>
    </source>
</evidence>
<protein>
    <recommendedName>
        <fullName evidence="14">Cyclin-dependent kinase</fullName>
    </recommendedName>
</protein>
<comment type="caution">
    <text evidence="11">The sequence shown here is derived from an EMBL/GenBank/DDBJ whole genome shotgun (WGS) entry which is preliminary data.</text>
</comment>
<organism evidence="11 13">
    <name type="scientific">Verticillium dahliae</name>
    <name type="common">Verticillium wilt</name>
    <dbReference type="NCBI Taxonomy" id="27337"/>
    <lineage>
        <taxon>Eukaryota</taxon>
        <taxon>Fungi</taxon>
        <taxon>Dikarya</taxon>
        <taxon>Ascomycota</taxon>
        <taxon>Pezizomycotina</taxon>
        <taxon>Sordariomycetes</taxon>
        <taxon>Hypocreomycetidae</taxon>
        <taxon>Glomerellales</taxon>
        <taxon>Plectosphaerellaceae</taxon>
        <taxon>Verticillium</taxon>
    </lineage>
</organism>
<evidence type="ECO:0000256" key="6">
    <source>
        <dbReference type="ARBA" id="ARBA00023015"/>
    </source>
</evidence>
<evidence type="ECO:0000256" key="7">
    <source>
        <dbReference type="ARBA" id="ARBA00023163"/>
    </source>
</evidence>
<proteinExistence type="inferred from homology"/>
<feature type="compositionally biased region" description="Low complexity" evidence="9">
    <location>
        <begin position="371"/>
        <end position="387"/>
    </location>
</feature>
<evidence type="ECO:0008006" key="14">
    <source>
        <dbReference type="Google" id="ProtNLM"/>
    </source>
</evidence>
<evidence type="ECO:0000313" key="10">
    <source>
        <dbReference type="EMBL" id="PNH31142.1"/>
    </source>
</evidence>
<dbReference type="Proteomes" id="UP000288725">
    <property type="component" value="Chromosome 6"/>
</dbReference>
<dbReference type="Pfam" id="PF08528">
    <property type="entry name" value="Whi5"/>
    <property type="match status" value="1"/>
</dbReference>
<reference evidence="11 13" key="2">
    <citation type="submission" date="2018-12" db="EMBL/GenBank/DDBJ databases">
        <title>Genome of Verticillium dahliae isolate Getta Getta.</title>
        <authorList>
            <person name="Gardiner D.M."/>
        </authorList>
    </citation>
    <scope>NUCLEOTIDE SEQUENCE [LARGE SCALE GENOMIC DNA]</scope>
    <source>
        <strain evidence="11 13">Getta Getta</strain>
    </source>
</reference>
<feature type="compositionally biased region" description="Low complexity" evidence="9">
    <location>
        <begin position="12"/>
        <end position="24"/>
    </location>
</feature>
<evidence type="ECO:0000256" key="2">
    <source>
        <dbReference type="ARBA" id="ARBA00004496"/>
    </source>
</evidence>
<feature type="compositionally biased region" description="Acidic residues" evidence="9">
    <location>
        <begin position="552"/>
        <end position="562"/>
    </location>
</feature>
<evidence type="ECO:0000313" key="12">
    <source>
        <dbReference type="Proteomes" id="UP000236305"/>
    </source>
</evidence>
<dbReference type="GO" id="GO:0005737">
    <property type="term" value="C:cytoplasm"/>
    <property type="evidence" value="ECO:0007669"/>
    <property type="project" value="UniProtKB-SubCell"/>
</dbReference>
<gene>
    <name evidence="10" type="ORF">BJF96_g5593</name>
    <name evidence="11" type="ORF">VDGE_08261</name>
</gene>
<dbReference type="OMA" id="TIHRRQG"/>
<comment type="subcellular location">
    <subcellularLocation>
        <location evidence="2">Cytoplasm</location>
    </subcellularLocation>
    <subcellularLocation>
        <location evidence="1">Nucleus</location>
    </subcellularLocation>
</comment>
<feature type="compositionally biased region" description="Low complexity" evidence="9">
    <location>
        <begin position="140"/>
        <end position="152"/>
    </location>
</feature>
<feature type="region of interest" description="Disordered" evidence="9">
    <location>
        <begin position="292"/>
        <end position="400"/>
    </location>
</feature>
<feature type="compositionally biased region" description="Low complexity" evidence="9">
    <location>
        <begin position="301"/>
        <end position="313"/>
    </location>
</feature>
<feature type="compositionally biased region" description="Basic and acidic residues" evidence="9">
    <location>
        <begin position="38"/>
        <end position="50"/>
    </location>
</feature>
<feature type="region of interest" description="Disordered" evidence="9">
    <location>
        <begin position="1"/>
        <end position="81"/>
    </location>
</feature>
<dbReference type="InterPro" id="IPR039198">
    <property type="entry name" value="Srl3/Whi5"/>
</dbReference>
<accession>A0A2J8DU34</accession>
<feature type="compositionally biased region" description="Basic and acidic residues" evidence="9">
    <location>
        <begin position="536"/>
        <end position="551"/>
    </location>
</feature>
<dbReference type="Proteomes" id="UP000236305">
    <property type="component" value="Unassembled WGS sequence"/>
</dbReference>
<evidence type="ECO:0000256" key="4">
    <source>
        <dbReference type="ARBA" id="ARBA00022490"/>
    </source>
</evidence>
<feature type="compositionally biased region" description="Polar residues" evidence="9">
    <location>
        <begin position="122"/>
        <end position="138"/>
    </location>
</feature>
<evidence type="ECO:0000313" key="11">
    <source>
        <dbReference type="EMBL" id="RXG47090.1"/>
    </source>
</evidence>
<sequence length="574" mass="60714">MDAATRPHQLGHAHTGTGTATHDANGSYGRSQIGHAGSGHDGRLLSDNLHRYASSTAAPDAPAAAPPTRDAPSRNPAVAAHLAQPPQPQGVVDALHTLAHLSDAAAAAAARRPHAPPHQLTPDDTSQDTTLTIESDNVFTPPTSQPSRPSQSDMPKSHMNGHASSQESQLLQLSQIAAAQDKMYNPEATSLSRKRTADGAVKDTNVSPVRGGHSRNTSAVSMASTTASTIGDLSSDLKTRLSYAMVKLNHGWQSHSIDEVESMASQAASPTSSHSTLHGRYENSASPRTAMLAAARSGPHSATTSSSNPSPATYDTFWRDGTQPLSRRGHNSASPPGVAQPVLSLAPPASIQPSRSTAAHNPRRNSNPHYTPTLLSHSHSASPHTPAQQSSLQGTPLQRVGRTPLADPILFSPHQNVREQDAIETLLFMSSPGNSTSMKHGYAPATSSSQPLPGTRHALPTSQPRKSLPSHRPQPPPKRVGFEKSTSMMEMDVDADSQTGTPRTAVRRRVSGGFGHRSQLSLPAGLGSGHSRPRPKLADEDIERMLDRVAQADDDSSDDEEILLPNRREGEIVG</sequence>
<name>A0A2J8DU34_VERDA</name>
<dbReference type="GO" id="GO:0033309">
    <property type="term" value="C:SBF transcription complex"/>
    <property type="evidence" value="ECO:0007669"/>
    <property type="project" value="TreeGrafter"/>
</dbReference>
<keyword evidence="4" id="KW-0963">Cytoplasm</keyword>
<evidence type="ECO:0000256" key="9">
    <source>
        <dbReference type="SAM" id="MobiDB-lite"/>
    </source>
</evidence>
<feature type="compositionally biased region" description="Low complexity" evidence="9">
    <location>
        <begin position="53"/>
        <end position="74"/>
    </location>
</feature>
<feature type="compositionally biased region" description="Polar residues" evidence="9">
    <location>
        <begin position="263"/>
        <end position="276"/>
    </location>
</feature>
<feature type="compositionally biased region" description="Polar residues" evidence="9">
    <location>
        <begin position="351"/>
        <end position="370"/>
    </location>
</feature>
<evidence type="ECO:0000256" key="1">
    <source>
        <dbReference type="ARBA" id="ARBA00004123"/>
    </source>
</evidence>
<evidence type="ECO:0000313" key="13">
    <source>
        <dbReference type="Proteomes" id="UP000288725"/>
    </source>
</evidence>
<comment type="similarity">
    <text evidence="3">Belongs to the WHI5/NRM1 family.</text>
</comment>